<accession>A0A1W0E2Q9</accession>
<feature type="chain" id="PRO_5012754517" evidence="1">
    <location>
        <begin position="16"/>
        <end position="122"/>
    </location>
</feature>
<protein>
    <submittedName>
        <fullName evidence="2">Uncharacterized protein</fullName>
    </submittedName>
</protein>
<dbReference type="AlphaFoldDB" id="A0A1W0E2Q9"/>
<evidence type="ECO:0000313" key="3">
    <source>
        <dbReference type="Proteomes" id="UP000192758"/>
    </source>
</evidence>
<dbReference type="EMBL" id="MNPJ01000030">
    <property type="protein sequence ID" value="OQS53518.1"/>
    <property type="molecule type" value="Genomic_DNA"/>
</dbReference>
<feature type="signal peptide" evidence="1">
    <location>
        <begin position="1"/>
        <end position="15"/>
    </location>
</feature>
<proteinExistence type="predicted"/>
<evidence type="ECO:0000256" key="1">
    <source>
        <dbReference type="SAM" id="SignalP"/>
    </source>
</evidence>
<keyword evidence="3" id="KW-1185">Reference proteome</keyword>
<comment type="caution">
    <text evidence="2">The sequence shown here is derived from an EMBL/GenBank/DDBJ whole genome shotgun (WGS) entry which is preliminary data.</text>
</comment>
<gene>
    <name evidence="2" type="ORF">EHP00_1709</name>
</gene>
<reference evidence="2 3" key="1">
    <citation type="journal article" date="2017" name="Environ. Microbiol.">
        <title>Decay of the glycolytic pathway and adaptation to intranuclear parasitism within Enterocytozoonidae microsporidia.</title>
        <authorList>
            <person name="Wiredu Boakye D."/>
            <person name="Jaroenlak P."/>
            <person name="Prachumwat A."/>
            <person name="Williams T.A."/>
            <person name="Bateman K.S."/>
            <person name="Itsathitphaisarn O."/>
            <person name="Sritunyalucksana K."/>
            <person name="Paszkiewicz K.H."/>
            <person name="Moore K.A."/>
            <person name="Stentiford G.D."/>
            <person name="Williams B.A."/>
        </authorList>
    </citation>
    <scope>NUCLEOTIDE SEQUENCE [LARGE SCALE GENOMIC DNA]</scope>
    <source>
        <strain evidence="2 3">TH1</strain>
    </source>
</reference>
<sequence length="122" mass="14557">MFVIFLLLKIIFSIAVVVFEDKEGEQIVFHDFYSFDVVKNGEYMKKDKTFIIKTNEILEKIDKRMFVLDFKDHKGNDIQVVFSKMPTTPINESLMENYMILYNFCIKNEINLEIKLKEKLND</sequence>
<dbReference type="VEuPathDB" id="MicrosporidiaDB:EHP00_1709"/>
<organism evidence="2 3">
    <name type="scientific">Ecytonucleospora hepatopenaei</name>
    <dbReference type="NCBI Taxonomy" id="646526"/>
    <lineage>
        <taxon>Eukaryota</taxon>
        <taxon>Fungi</taxon>
        <taxon>Fungi incertae sedis</taxon>
        <taxon>Microsporidia</taxon>
        <taxon>Enterocytozoonidae</taxon>
        <taxon>Ecytonucleospora</taxon>
    </lineage>
</organism>
<name>A0A1W0E2Q9_9MICR</name>
<dbReference type="Proteomes" id="UP000192758">
    <property type="component" value="Unassembled WGS sequence"/>
</dbReference>
<keyword evidence="1" id="KW-0732">Signal</keyword>
<evidence type="ECO:0000313" key="2">
    <source>
        <dbReference type="EMBL" id="OQS53518.1"/>
    </source>
</evidence>